<organism evidence="6 7">
    <name type="scientific">Roseateles chitinivorans</name>
    <dbReference type="NCBI Taxonomy" id="2917965"/>
    <lineage>
        <taxon>Bacteria</taxon>
        <taxon>Pseudomonadati</taxon>
        <taxon>Pseudomonadota</taxon>
        <taxon>Betaproteobacteria</taxon>
        <taxon>Burkholderiales</taxon>
        <taxon>Sphaerotilaceae</taxon>
        <taxon>Roseateles</taxon>
    </lineage>
</organism>
<comment type="caution">
    <text evidence="6">The sequence shown here is derived from an EMBL/GenBank/DDBJ whole genome shotgun (WGS) entry which is preliminary data.</text>
</comment>
<feature type="domain" description="HTH crp-type" evidence="5">
    <location>
        <begin position="166"/>
        <end position="239"/>
    </location>
</feature>
<dbReference type="PROSITE" id="PS51063">
    <property type="entry name" value="HTH_CRP_2"/>
    <property type="match status" value="1"/>
</dbReference>
<reference evidence="6 7" key="1">
    <citation type="submission" date="2017-11" db="EMBL/GenBank/DDBJ databases">
        <title>Draft genome sequence of Mitsuaria sp. HWN-4.</title>
        <authorList>
            <person name="Gundlapally S.R."/>
        </authorList>
    </citation>
    <scope>NUCLEOTIDE SEQUENCE [LARGE SCALE GENOMIC DNA]</scope>
    <source>
        <strain evidence="6 7">HWN-4</strain>
    </source>
</reference>
<dbReference type="CDD" id="cd00038">
    <property type="entry name" value="CAP_ED"/>
    <property type="match status" value="1"/>
</dbReference>
<evidence type="ECO:0000259" key="5">
    <source>
        <dbReference type="PROSITE" id="PS51063"/>
    </source>
</evidence>
<dbReference type="Proteomes" id="UP000231501">
    <property type="component" value="Unassembled WGS sequence"/>
</dbReference>
<evidence type="ECO:0000256" key="2">
    <source>
        <dbReference type="ARBA" id="ARBA00023125"/>
    </source>
</evidence>
<feature type="domain" description="Cyclic nucleotide-binding" evidence="4">
    <location>
        <begin position="32"/>
        <end position="102"/>
    </location>
</feature>
<dbReference type="SMART" id="SM00100">
    <property type="entry name" value="cNMP"/>
    <property type="match status" value="1"/>
</dbReference>
<dbReference type="PRINTS" id="PR00034">
    <property type="entry name" value="HTHCRP"/>
</dbReference>
<evidence type="ECO:0000313" key="6">
    <source>
        <dbReference type="EMBL" id="PIM52704.1"/>
    </source>
</evidence>
<dbReference type="RefSeq" id="WP_099862083.1">
    <property type="nucleotide sequence ID" value="NZ_PEOG01000032.1"/>
</dbReference>
<sequence>MSSRLRLPLPPSAQHDPFKVSCSTCALRQVCLPTGLPAAEVVQLERLVSDRHAVARGAVLFKTGDVFEAIYIVRTGFFKTSTSAEDGRDQVTGFHMAGELLGLDGIYDGAYASQAVALEDSQVCVVPYGRLEDLTREFDRLRRQFHRLMSRELVRDQAMMVLLGSMRAEQRVAAFLINLMRRLRARGFSSSSVVLRMTRDEIGSHLGLTLETVSRTFSRMQEDGVLEVRARELRVLKPRQLLQLVRRAA</sequence>
<evidence type="ECO:0000259" key="4">
    <source>
        <dbReference type="PROSITE" id="PS50042"/>
    </source>
</evidence>
<dbReference type="InterPro" id="IPR014710">
    <property type="entry name" value="RmlC-like_jellyroll"/>
</dbReference>
<dbReference type="PANTHER" id="PTHR24567">
    <property type="entry name" value="CRP FAMILY TRANSCRIPTIONAL REGULATORY PROTEIN"/>
    <property type="match status" value="1"/>
</dbReference>
<keyword evidence="7" id="KW-1185">Reference proteome</keyword>
<dbReference type="GO" id="GO:0005829">
    <property type="term" value="C:cytosol"/>
    <property type="evidence" value="ECO:0007669"/>
    <property type="project" value="TreeGrafter"/>
</dbReference>
<dbReference type="PANTHER" id="PTHR24567:SF75">
    <property type="entry name" value="FUMARATE AND NITRATE REDUCTION REGULATORY PROTEIN"/>
    <property type="match status" value="1"/>
</dbReference>
<dbReference type="InterPro" id="IPR018490">
    <property type="entry name" value="cNMP-bd_dom_sf"/>
</dbReference>
<dbReference type="InterPro" id="IPR050397">
    <property type="entry name" value="Env_Response_Regulators"/>
</dbReference>
<dbReference type="Gene3D" id="2.60.120.10">
    <property type="entry name" value="Jelly Rolls"/>
    <property type="match status" value="1"/>
</dbReference>
<dbReference type="Pfam" id="PF00027">
    <property type="entry name" value="cNMP_binding"/>
    <property type="match status" value="1"/>
</dbReference>
<dbReference type="InterPro" id="IPR012318">
    <property type="entry name" value="HTH_CRP"/>
</dbReference>
<evidence type="ECO:0000256" key="1">
    <source>
        <dbReference type="ARBA" id="ARBA00023015"/>
    </source>
</evidence>
<gene>
    <name evidence="6" type="ORF">CS062_13120</name>
</gene>
<proteinExistence type="predicted"/>
<protein>
    <submittedName>
        <fullName evidence="6">Transcriptional regulator</fullName>
    </submittedName>
</protein>
<dbReference type="Pfam" id="PF13545">
    <property type="entry name" value="HTH_Crp_2"/>
    <property type="match status" value="1"/>
</dbReference>
<dbReference type="Gene3D" id="1.10.10.10">
    <property type="entry name" value="Winged helix-like DNA-binding domain superfamily/Winged helix DNA-binding domain"/>
    <property type="match status" value="1"/>
</dbReference>
<dbReference type="InterPro" id="IPR036388">
    <property type="entry name" value="WH-like_DNA-bd_sf"/>
</dbReference>
<dbReference type="AlphaFoldDB" id="A0A2G9CAR5"/>
<dbReference type="GO" id="GO:0003677">
    <property type="term" value="F:DNA binding"/>
    <property type="evidence" value="ECO:0007669"/>
    <property type="project" value="UniProtKB-KW"/>
</dbReference>
<dbReference type="InterPro" id="IPR000595">
    <property type="entry name" value="cNMP-bd_dom"/>
</dbReference>
<dbReference type="PROSITE" id="PS50042">
    <property type="entry name" value="CNMP_BINDING_3"/>
    <property type="match status" value="1"/>
</dbReference>
<dbReference type="FunFam" id="1.10.10.10:FF:000028">
    <property type="entry name" value="Fumarate/nitrate reduction transcriptional regulator Fnr"/>
    <property type="match status" value="1"/>
</dbReference>
<evidence type="ECO:0000313" key="7">
    <source>
        <dbReference type="Proteomes" id="UP000231501"/>
    </source>
</evidence>
<dbReference type="SUPFAM" id="SSF46785">
    <property type="entry name" value="Winged helix' DNA-binding domain"/>
    <property type="match status" value="1"/>
</dbReference>
<accession>A0A2G9CAR5</accession>
<dbReference type="CDD" id="cd00092">
    <property type="entry name" value="HTH_CRP"/>
    <property type="match status" value="1"/>
</dbReference>
<name>A0A2G9CAR5_9BURK</name>
<dbReference type="GO" id="GO:0003700">
    <property type="term" value="F:DNA-binding transcription factor activity"/>
    <property type="evidence" value="ECO:0007669"/>
    <property type="project" value="TreeGrafter"/>
</dbReference>
<dbReference type="SUPFAM" id="SSF51206">
    <property type="entry name" value="cAMP-binding domain-like"/>
    <property type="match status" value="1"/>
</dbReference>
<keyword evidence="3" id="KW-0804">Transcription</keyword>
<dbReference type="EMBL" id="PEOG01000032">
    <property type="protein sequence ID" value="PIM52704.1"/>
    <property type="molecule type" value="Genomic_DNA"/>
</dbReference>
<keyword evidence="2" id="KW-0238">DNA-binding</keyword>
<dbReference type="OrthoDB" id="7643467at2"/>
<dbReference type="SMART" id="SM00419">
    <property type="entry name" value="HTH_CRP"/>
    <property type="match status" value="1"/>
</dbReference>
<dbReference type="InterPro" id="IPR036390">
    <property type="entry name" value="WH_DNA-bd_sf"/>
</dbReference>
<evidence type="ECO:0000256" key="3">
    <source>
        <dbReference type="ARBA" id="ARBA00023163"/>
    </source>
</evidence>
<keyword evidence="1" id="KW-0805">Transcription regulation</keyword>